<name>A0ACC0IK70_9ERIC</name>
<evidence type="ECO:0000313" key="2">
    <source>
        <dbReference type="Proteomes" id="UP001060215"/>
    </source>
</evidence>
<dbReference type="Proteomes" id="UP001060215">
    <property type="component" value="Chromosome 3"/>
</dbReference>
<protein>
    <submittedName>
        <fullName evidence="1">TMV resistance protein N</fullName>
    </submittedName>
</protein>
<gene>
    <name evidence="1" type="ORF">LOK49_LG02G02562</name>
</gene>
<proteinExistence type="predicted"/>
<reference evidence="1 2" key="1">
    <citation type="journal article" date="2022" name="Plant J.">
        <title>Chromosome-level genome of Camellia lanceoleosa provides a valuable resource for understanding genome evolution and self-incompatibility.</title>
        <authorList>
            <person name="Gong W."/>
            <person name="Xiao S."/>
            <person name="Wang L."/>
            <person name="Liao Z."/>
            <person name="Chang Y."/>
            <person name="Mo W."/>
            <person name="Hu G."/>
            <person name="Li W."/>
            <person name="Zhao G."/>
            <person name="Zhu H."/>
            <person name="Hu X."/>
            <person name="Ji K."/>
            <person name="Xiang X."/>
            <person name="Song Q."/>
            <person name="Yuan D."/>
            <person name="Jin S."/>
            <person name="Zhang L."/>
        </authorList>
    </citation>
    <scope>NUCLEOTIDE SEQUENCE [LARGE SCALE GENOMIC DNA]</scope>
    <source>
        <strain evidence="1">SQ_2022a</strain>
    </source>
</reference>
<accession>A0ACC0IK70</accession>
<evidence type="ECO:0000313" key="1">
    <source>
        <dbReference type="EMBL" id="KAI8025975.1"/>
    </source>
</evidence>
<organism evidence="1 2">
    <name type="scientific">Camellia lanceoleosa</name>
    <dbReference type="NCBI Taxonomy" id="1840588"/>
    <lineage>
        <taxon>Eukaryota</taxon>
        <taxon>Viridiplantae</taxon>
        <taxon>Streptophyta</taxon>
        <taxon>Embryophyta</taxon>
        <taxon>Tracheophyta</taxon>
        <taxon>Spermatophyta</taxon>
        <taxon>Magnoliopsida</taxon>
        <taxon>eudicotyledons</taxon>
        <taxon>Gunneridae</taxon>
        <taxon>Pentapetalae</taxon>
        <taxon>asterids</taxon>
        <taxon>Ericales</taxon>
        <taxon>Theaceae</taxon>
        <taxon>Camellia</taxon>
    </lineage>
</organism>
<sequence length="1205" mass="138155">MLRFSYHVFLSFRGEDTRRTFTDHLYTALVHAGIHTFRDDDELERGEDIESNLKKAIQQSRISIIILSKDYASSKWCLNELVKILERKRTVNHIILPVFYHVDPSHVKKQTGSFAEAFEKHNEGFEAETDDRKQERLAKVETWREALREVADLPGMILEDGHESRFIQKIVNEIANKLNRTVLSVGPYQIGINSRIEEINSWLQDEATDVGIVTICGMGGIGKTTIAKTVYNLNFDKFEGSSFLANIKEISEQHDGLVCLQRKLLQDILKGKQKKIHSVDEGISKIKDAICCKRVFLVLDDVDEVEQLNALLMMQDWFSPGSKIVITTRRERLLMAQKLCKVHKVKELNDDESLELFSLHAFRQGHPTEGYVEHSKRVVHYCRGLPLALQVLGSSLYDRNIDVWESALKKLEAIPDSQILTKLRISYDSLDDHDRNLFLDVACFFVRKDRDFIISILDGCDFHTRVGVDNLIDRCLLTIDENNKLMTHQLLQAMAREVIRQESPEEPEKRSRLWHHKDSFNVLIEKSGTETIEGLILNIHASNQDNSSRGVNNGKRHHSGDFLDVSTMLYEGHPSKRRHLSFLSHLPIYSTFIDSFVTSKDVNIQTDAFSRMCKLRLLQLSNVRLTGQYKVFPKKLRWLCWHGYPSKYIPNEFPLESLVALDMRYGRLERVWRGTKLLKLLKILNLSHSHRLTNTPDFSEIPNLERLILKDCTNLIEVHESIGELRGLVLLNLEDCKRLRNLPQQIGHLKSLKKLIISGCSKLNQFPIQLSSLESLTVFHANRTAICQSLSTTGEDKLWFSFFWPRILKPEKFPNSINFSLASLSRSLVSLSLEYCNLPDDAIPRDIGGLSLLQSLNLRGNPICSLPDSINCLTMLHSLGLNSCTRLQSLPELPMSLSDLDLYKCKSLEVVTNLPNLLRSLELVINLCNNLVEVQGLFKLVPIVNIDAEMINKLGLFNSEVIGKGEVEMYNNLTLTKRKLPLQGLYEFNIFSTSLPGSEVPRWFNIKSTGSSICFKVPPHPNLNIQGLNVCVVIAHAEKRSNDPRHEHWNEFYIKTSNKTKGLKWIYSPTIMGLPNPRGNENMTWLSHWNIGNQLESGDEVDVSVFLWDAVELKDLGIHVVYEQEEKGTQQITSPRQNVIDQDLSAYQVRTGMYFLCHHDFDIQQSCSNDDEWTAKGWYDFFFGDSLPPRVQKLFSYPDQHKANP</sequence>
<dbReference type="EMBL" id="CM045760">
    <property type="protein sequence ID" value="KAI8025975.1"/>
    <property type="molecule type" value="Genomic_DNA"/>
</dbReference>
<comment type="caution">
    <text evidence="1">The sequence shown here is derived from an EMBL/GenBank/DDBJ whole genome shotgun (WGS) entry which is preliminary data.</text>
</comment>
<keyword evidence="2" id="KW-1185">Reference proteome</keyword>